<dbReference type="PANTHER" id="PTHR36127">
    <property type="entry name" value="EXPRESSED PROTEIN"/>
    <property type="match status" value="1"/>
</dbReference>
<protein>
    <recommendedName>
        <fullName evidence="1">Ras guanine nucleotide exchange factor glfB-like C-terminal domain-containing protein</fullName>
    </recommendedName>
</protein>
<evidence type="ECO:0000313" key="2">
    <source>
        <dbReference type="EMBL" id="CAE2270506.1"/>
    </source>
</evidence>
<reference evidence="2" key="1">
    <citation type="submission" date="2021-01" db="EMBL/GenBank/DDBJ databases">
        <authorList>
            <person name="Corre E."/>
            <person name="Pelletier E."/>
            <person name="Niang G."/>
            <person name="Scheremetjew M."/>
            <person name="Finn R."/>
            <person name="Kale V."/>
            <person name="Holt S."/>
            <person name="Cochrane G."/>
            <person name="Meng A."/>
            <person name="Brown T."/>
            <person name="Cohen L."/>
        </authorList>
    </citation>
    <scope>NUCLEOTIDE SEQUENCE</scope>
    <source>
        <strain evidence="2">SoJaBio B1-5/56/2</strain>
    </source>
</reference>
<dbReference type="EMBL" id="HBKR01002473">
    <property type="protein sequence ID" value="CAE2270506.1"/>
    <property type="molecule type" value="Transcribed_RNA"/>
</dbReference>
<organism evidence="2">
    <name type="scientific">Paramoeba aestuarina</name>
    <dbReference type="NCBI Taxonomy" id="180227"/>
    <lineage>
        <taxon>Eukaryota</taxon>
        <taxon>Amoebozoa</taxon>
        <taxon>Discosea</taxon>
        <taxon>Flabellinia</taxon>
        <taxon>Dactylopodida</taxon>
        <taxon>Paramoebidae</taxon>
        <taxon>Paramoeba</taxon>
    </lineage>
</organism>
<feature type="domain" description="Ras guanine nucleotide exchange factor glfB-like C-terminal" evidence="1">
    <location>
        <begin position="14"/>
        <end position="235"/>
    </location>
</feature>
<proteinExistence type="predicted"/>
<dbReference type="PANTHER" id="PTHR36127:SF1">
    <property type="entry name" value="COMM DOMAIN-CONTAINING PROTEIN"/>
    <property type="match status" value="1"/>
</dbReference>
<name>A0A7S4JQU4_9EUKA</name>
<feature type="domain" description="Ras guanine nucleotide exchange factor glfB-like C-terminal" evidence="1">
    <location>
        <begin position="317"/>
        <end position="461"/>
    </location>
</feature>
<dbReference type="InterPro" id="IPR056651">
    <property type="entry name" value="GlfB-like_C"/>
</dbReference>
<gene>
    <name evidence="2" type="ORF">NAES01612_LOCUS1617</name>
</gene>
<evidence type="ECO:0000259" key="1">
    <source>
        <dbReference type="Pfam" id="PF24929"/>
    </source>
</evidence>
<dbReference type="Pfam" id="PF24929">
    <property type="entry name" value="GlfB_C"/>
    <property type="match status" value="2"/>
</dbReference>
<sequence length="567" mass="65154">MAAHPEGKNRVPEIEQEILGIHSREMQATTVAQDLPRLASRVTVVDYCHGNPKVLFRGSVEKEKKDEREVLVQILKTLASHDKIKPASSASKFIKSLEKHFGPDLSSKADLGKTFKDFVEKEEALRAPSPFVNVLKCLNQEIPFPIVKMLRDSVHQEAPFKDKRGSWFLRIEIFEDKTVVKHIKSNQSRSAPDPLLYYEFTWELALILRANDPLVYNFHLLDVTIGKHANEETRNLVTKLLNGYKSPTYNALSMWKRPIEDGEVLAESTCIFCTDFKITSKEKIIFEVAGGSFSVESALSMCKQLAMSLGEEEICQILDKFPKEEYDKELSVKDTMTQFWATQPLDEDSRTIQILKAIHPDLAIGAVMKMKNEVSPQLKYKGCRNTWRAEVNIADRQVVVSVSKHERSECKQEEAFFEFEWENSCQFDLLMWEMKDVSWRISDLRFHNKTTKDVQDLAQKVLAPYISILKPFQQEEEPEKPAESPVPRNVSSITLQQALQSLTRTLRPMEGELPEVEVEGEKPVSVISLLESMYHSSTRSDYPLPVVYLSRRERWAIGNYKKHEKEK</sequence>
<dbReference type="AlphaFoldDB" id="A0A7S4JQU4"/>
<accession>A0A7S4JQU4</accession>